<feature type="compositionally biased region" description="Basic and acidic residues" evidence="1">
    <location>
        <begin position="85"/>
        <end position="100"/>
    </location>
</feature>
<sequence length="244" mass="25145">MFRTRRMPRFAVAATLVAAASLSMAACQSGTGVEKTGKAPAESSPASPERKGSGEDAPESAPQGTGDTPAQETGTGGDGDAAAPADHKRSTGREGSREGGDASATSERCGPSDVELVVRQVSRPINHMLLTVTNTGGAVCDVYGYPLLRFDEAHTPTPPVEDSAPQAVISLRPGESAYAGITTYTPDNGDSVSVTKLGVLLTDRDGRAVEGDRPVTLTLPSGTGINAGARVTYWQADQDAALMW</sequence>
<dbReference type="InterPro" id="IPR025326">
    <property type="entry name" value="DUF4232"/>
</dbReference>
<protein>
    <submittedName>
        <fullName evidence="4">DUF4232 domain-containing protein</fullName>
    </submittedName>
</protein>
<feature type="chain" id="PRO_5046224268" evidence="2">
    <location>
        <begin position="26"/>
        <end position="244"/>
    </location>
</feature>
<proteinExistence type="predicted"/>
<evidence type="ECO:0000259" key="3">
    <source>
        <dbReference type="Pfam" id="PF14016"/>
    </source>
</evidence>
<dbReference type="RefSeq" id="WP_344326042.1">
    <property type="nucleotide sequence ID" value="NZ_BAAASZ010000030.1"/>
</dbReference>
<evidence type="ECO:0000313" key="5">
    <source>
        <dbReference type="Proteomes" id="UP001501638"/>
    </source>
</evidence>
<dbReference type="Pfam" id="PF14016">
    <property type="entry name" value="DUF4232"/>
    <property type="match status" value="1"/>
</dbReference>
<keyword evidence="5" id="KW-1185">Reference proteome</keyword>
<feature type="signal peptide" evidence="2">
    <location>
        <begin position="1"/>
        <end position="25"/>
    </location>
</feature>
<dbReference type="EMBL" id="BAAASZ010000030">
    <property type="protein sequence ID" value="GAA2454549.1"/>
    <property type="molecule type" value="Genomic_DNA"/>
</dbReference>
<evidence type="ECO:0000256" key="1">
    <source>
        <dbReference type="SAM" id="MobiDB-lite"/>
    </source>
</evidence>
<keyword evidence="2" id="KW-0732">Signal</keyword>
<evidence type="ECO:0000256" key="2">
    <source>
        <dbReference type="SAM" id="SignalP"/>
    </source>
</evidence>
<feature type="domain" description="DUF4232" evidence="3">
    <location>
        <begin position="109"/>
        <end position="235"/>
    </location>
</feature>
<accession>A0ABP5XI26</accession>
<gene>
    <name evidence="4" type="ORF">GCM10010405_42980</name>
</gene>
<name>A0ABP5XI26_9ACTN</name>
<evidence type="ECO:0000313" key="4">
    <source>
        <dbReference type="EMBL" id="GAA2454549.1"/>
    </source>
</evidence>
<comment type="caution">
    <text evidence="4">The sequence shown here is derived from an EMBL/GenBank/DDBJ whole genome shotgun (WGS) entry which is preliminary data.</text>
</comment>
<organism evidence="4 5">
    <name type="scientific">Streptomyces macrosporus</name>
    <dbReference type="NCBI Taxonomy" id="44032"/>
    <lineage>
        <taxon>Bacteria</taxon>
        <taxon>Bacillati</taxon>
        <taxon>Actinomycetota</taxon>
        <taxon>Actinomycetes</taxon>
        <taxon>Kitasatosporales</taxon>
        <taxon>Streptomycetaceae</taxon>
        <taxon>Streptomyces</taxon>
    </lineage>
</organism>
<reference evidence="5" key="1">
    <citation type="journal article" date="2019" name="Int. J. Syst. Evol. Microbiol.">
        <title>The Global Catalogue of Microorganisms (GCM) 10K type strain sequencing project: providing services to taxonomists for standard genome sequencing and annotation.</title>
        <authorList>
            <consortium name="The Broad Institute Genomics Platform"/>
            <consortium name="The Broad Institute Genome Sequencing Center for Infectious Disease"/>
            <person name="Wu L."/>
            <person name="Ma J."/>
        </authorList>
    </citation>
    <scope>NUCLEOTIDE SEQUENCE [LARGE SCALE GENOMIC DNA]</scope>
    <source>
        <strain evidence="5">JCM 6305</strain>
    </source>
</reference>
<feature type="compositionally biased region" description="Polar residues" evidence="1">
    <location>
        <begin position="62"/>
        <end position="72"/>
    </location>
</feature>
<feature type="region of interest" description="Disordered" evidence="1">
    <location>
        <begin position="32"/>
        <end position="111"/>
    </location>
</feature>
<dbReference type="Proteomes" id="UP001501638">
    <property type="component" value="Unassembled WGS sequence"/>
</dbReference>
<dbReference type="PROSITE" id="PS51257">
    <property type="entry name" value="PROKAR_LIPOPROTEIN"/>
    <property type="match status" value="1"/>
</dbReference>